<dbReference type="VEuPathDB" id="FungiDB:HMPREF1120_08181"/>
<evidence type="ECO:0000256" key="2">
    <source>
        <dbReference type="SAM" id="MobiDB-lite"/>
    </source>
</evidence>
<feature type="region of interest" description="Disordered" evidence="2">
    <location>
        <begin position="175"/>
        <end position="195"/>
    </location>
</feature>
<feature type="compositionally biased region" description="Basic and acidic residues" evidence="2">
    <location>
        <begin position="21"/>
        <end position="40"/>
    </location>
</feature>
<dbReference type="GeneID" id="20312820"/>
<dbReference type="AlphaFoldDB" id="H6C7Y4"/>
<keyword evidence="1" id="KW-0378">Hydrolase</keyword>
<feature type="compositionally biased region" description="Basic and acidic residues" evidence="2">
    <location>
        <begin position="139"/>
        <end position="149"/>
    </location>
</feature>
<dbReference type="InParanoid" id="H6C7Y4"/>
<dbReference type="EMBL" id="JH226136">
    <property type="protein sequence ID" value="EHY60211.1"/>
    <property type="molecule type" value="Genomic_DNA"/>
</dbReference>
<dbReference type="OrthoDB" id="448051at2759"/>
<evidence type="ECO:0000313" key="3">
    <source>
        <dbReference type="EMBL" id="EHY60211.1"/>
    </source>
</evidence>
<organism evidence="3 4">
    <name type="scientific">Exophiala dermatitidis (strain ATCC 34100 / CBS 525.76 / NIH/UT8656)</name>
    <name type="common">Black yeast</name>
    <name type="synonym">Wangiella dermatitidis</name>
    <dbReference type="NCBI Taxonomy" id="858893"/>
    <lineage>
        <taxon>Eukaryota</taxon>
        <taxon>Fungi</taxon>
        <taxon>Dikarya</taxon>
        <taxon>Ascomycota</taxon>
        <taxon>Pezizomycotina</taxon>
        <taxon>Eurotiomycetes</taxon>
        <taxon>Chaetothyriomycetidae</taxon>
        <taxon>Chaetothyriales</taxon>
        <taxon>Herpotrichiellaceae</taxon>
        <taxon>Exophiala</taxon>
    </lineage>
</organism>
<dbReference type="InterPro" id="IPR019363">
    <property type="entry name" value="LDAH"/>
</dbReference>
<dbReference type="eggNOG" id="KOG3975">
    <property type="taxonomic scope" value="Eukaryota"/>
</dbReference>
<reference evidence="3" key="1">
    <citation type="submission" date="2011-07" db="EMBL/GenBank/DDBJ databases">
        <title>The Genome Sequence of Exophiala (Wangiella) dermatitidis NIH/UT8656.</title>
        <authorList>
            <consortium name="The Broad Institute Genome Sequencing Platform"/>
            <person name="Cuomo C."/>
            <person name="Wang Z."/>
            <person name="Hunicke-Smith S."/>
            <person name="Szanislo P.J."/>
            <person name="Earl A."/>
            <person name="Young S.K."/>
            <person name="Zeng Q."/>
            <person name="Gargeya S."/>
            <person name="Fitzgerald M."/>
            <person name="Haas B."/>
            <person name="Abouelleil A."/>
            <person name="Alvarado L."/>
            <person name="Arachchi H.M."/>
            <person name="Berlin A."/>
            <person name="Brown A."/>
            <person name="Chapman S.B."/>
            <person name="Chen Z."/>
            <person name="Dunbar C."/>
            <person name="Freedman E."/>
            <person name="Gearin G."/>
            <person name="Gellesch M."/>
            <person name="Goldberg J."/>
            <person name="Griggs A."/>
            <person name="Gujja S."/>
            <person name="Heiman D."/>
            <person name="Howarth C."/>
            <person name="Larson L."/>
            <person name="Lui A."/>
            <person name="MacDonald P.J.P."/>
            <person name="Montmayeur A."/>
            <person name="Murphy C."/>
            <person name="Neiman D."/>
            <person name="Pearson M."/>
            <person name="Priest M."/>
            <person name="Roberts A."/>
            <person name="Saif S."/>
            <person name="Shea T."/>
            <person name="Shenoy N."/>
            <person name="Sisk P."/>
            <person name="Stolte C."/>
            <person name="Sykes S."/>
            <person name="Wortman J."/>
            <person name="Nusbaum C."/>
            <person name="Birren B."/>
        </authorList>
    </citation>
    <scope>NUCLEOTIDE SEQUENCE</scope>
    <source>
        <strain evidence="3">NIH/UT8656</strain>
    </source>
</reference>
<feature type="compositionally biased region" description="Low complexity" evidence="2">
    <location>
        <begin position="306"/>
        <end position="315"/>
    </location>
</feature>
<feature type="region of interest" description="Disordered" evidence="2">
    <location>
        <begin position="228"/>
        <end position="251"/>
    </location>
</feature>
<gene>
    <name evidence="3" type="ORF">HMPREF1120_08181</name>
</gene>
<evidence type="ECO:0000313" key="4">
    <source>
        <dbReference type="Proteomes" id="UP000007304"/>
    </source>
</evidence>
<name>H6C7Y4_EXODN</name>
<dbReference type="PANTHER" id="PTHR13390:SF0">
    <property type="entry name" value="LIPID DROPLET-ASSOCIATED HYDROLASE"/>
    <property type="match status" value="1"/>
</dbReference>
<dbReference type="STRING" id="858893.H6C7Y4"/>
<dbReference type="PANTHER" id="PTHR13390">
    <property type="entry name" value="LIPASE"/>
    <property type="match status" value="1"/>
</dbReference>
<dbReference type="HOGENOM" id="CLU_018394_3_1_1"/>
<evidence type="ECO:0000256" key="1">
    <source>
        <dbReference type="ARBA" id="ARBA00022801"/>
    </source>
</evidence>
<feature type="region of interest" description="Disordered" evidence="2">
    <location>
        <begin position="19"/>
        <end position="53"/>
    </location>
</feature>
<feature type="compositionally biased region" description="Acidic residues" evidence="2">
    <location>
        <begin position="150"/>
        <end position="160"/>
    </location>
</feature>
<dbReference type="RefSeq" id="XP_009160672.1">
    <property type="nucleotide sequence ID" value="XM_009162424.1"/>
</dbReference>
<dbReference type="Proteomes" id="UP000007304">
    <property type="component" value="Unassembled WGS sequence"/>
</dbReference>
<sequence length="591" mass="65415">MKLGSYISENVFLHIPPCLTEGKRGHEDRNDDGHDDDHSSTRHRNGSEYDNLDGETRQREWTLTLVFFITGNPGLIGYYRPFLSGIVENLNLDLDDQKGRHSHGHGRGRGPVVVAGFSLGGFEVESGSGQAQGGSGSDGDGHGDGHGDGNENENDEESQDQDAWLRELMYPSSSSSNEQVYSWPEPATRKPNCSEQRQRLYSLRDQIELSYARVEKLVSSLSTIASLGSRNEEDASSYTSRLEDKDNSSSGNANVNVILMGHSVGAYIALEIVRLWNERLRHSHTTIQTQTHDHDHDRDQGHEHATTVPTTTASTLNDNTSTISKVLPWTPIACILLTPTIINIHESPSGRLTTPLLTTSYLSIPNLAQILVHLQTSLLPRKALSWLIQKVTNQKQNSHGLETTVAFLTKCPMGVKQALYMAGDEMREIRGDKWGEEVWGAAAATAATASPSTSTSTSTSTSNQSLTKSSASPRLYFWFAKSDHWVADLTKQEIQKIKLGGGVVEKDCFRFNIPGINDYDHDHDYGNATATAREEEVQFKQHDEPNQAPMTKICETDGLVHAWCLDQSEFVARRVSGWIREVLLDSTNNCV</sequence>
<proteinExistence type="predicted"/>
<dbReference type="GO" id="GO:0005811">
    <property type="term" value="C:lipid droplet"/>
    <property type="evidence" value="ECO:0007669"/>
    <property type="project" value="InterPro"/>
</dbReference>
<feature type="region of interest" description="Disordered" evidence="2">
    <location>
        <begin position="445"/>
        <end position="467"/>
    </location>
</feature>
<dbReference type="Pfam" id="PF10230">
    <property type="entry name" value="LIDHydrolase"/>
    <property type="match status" value="2"/>
</dbReference>
<dbReference type="GO" id="GO:0019915">
    <property type="term" value="P:lipid storage"/>
    <property type="evidence" value="ECO:0007669"/>
    <property type="project" value="InterPro"/>
</dbReference>
<keyword evidence="4" id="KW-1185">Reference proteome</keyword>
<accession>H6C7Y4</accession>
<feature type="region of interest" description="Disordered" evidence="2">
    <location>
        <begin position="287"/>
        <end position="317"/>
    </location>
</feature>
<feature type="region of interest" description="Disordered" evidence="2">
    <location>
        <begin position="123"/>
        <end position="160"/>
    </location>
</feature>
<feature type="compositionally biased region" description="Basic and acidic residues" evidence="2">
    <location>
        <begin position="291"/>
        <end position="305"/>
    </location>
</feature>
<protein>
    <submittedName>
        <fullName evidence="3">Uncharacterized protein</fullName>
    </submittedName>
</protein>
<dbReference type="GO" id="GO:0016298">
    <property type="term" value="F:lipase activity"/>
    <property type="evidence" value="ECO:0007669"/>
    <property type="project" value="InterPro"/>
</dbReference>